<keyword evidence="5" id="KW-1185">Reference proteome</keyword>
<sequence length="179" mass="19920">MHTRIHLAVIYGSTREGRLCDAIVNWLAAQLEQGGDYTLDLIDPAAGTADLRGRLDRADAFIVATPEYNHGYPAPLKALIDSANAEWQAKPVAFVSYGGISGGSRAVEQLRQVFAELHAVTLRDCVSFINVWEQFDDRGQLWDAARAERSLACMLAHLRWWATSLREARDHRPYAEIAA</sequence>
<organism evidence="4 5">
    <name type="scientific">Microbulbifer rhizosphaerae</name>
    <dbReference type="NCBI Taxonomy" id="1562603"/>
    <lineage>
        <taxon>Bacteria</taxon>
        <taxon>Pseudomonadati</taxon>
        <taxon>Pseudomonadota</taxon>
        <taxon>Gammaproteobacteria</taxon>
        <taxon>Cellvibrionales</taxon>
        <taxon>Microbulbiferaceae</taxon>
        <taxon>Microbulbifer</taxon>
    </lineage>
</organism>
<dbReference type="RefSeq" id="WP_183456313.1">
    <property type="nucleotide sequence ID" value="NZ_JACHWZ010000002.1"/>
</dbReference>
<reference evidence="4 5" key="1">
    <citation type="submission" date="2020-08" db="EMBL/GenBank/DDBJ databases">
        <title>Genomic Encyclopedia of Type Strains, Phase III (KMG-III): the genomes of soil and plant-associated and newly described type strains.</title>
        <authorList>
            <person name="Whitman W."/>
        </authorList>
    </citation>
    <scope>NUCLEOTIDE SEQUENCE [LARGE SCALE GENOMIC DNA]</scope>
    <source>
        <strain evidence="4 5">CECT 8799</strain>
    </source>
</reference>
<dbReference type="GO" id="GO:0016491">
    <property type="term" value="F:oxidoreductase activity"/>
    <property type="evidence" value="ECO:0007669"/>
    <property type="project" value="InterPro"/>
</dbReference>
<name>A0A7W4Z7M5_9GAMM</name>
<dbReference type="PANTHER" id="PTHR30543:SF21">
    <property type="entry name" value="NAD(P)H-DEPENDENT FMN REDUCTASE LOT6"/>
    <property type="match status" value="1"/>
</dbReference>
<dbReference type="EMBL" id="JACHWZ010000002">
    <property type="protein sequence ID" value="MBB3059667.1"/>
    <property type="molecule type" value="Genomic_DNA"/>
</dbReference>
<dbReference type="InterPro" id="IPR029039">
    <property type="entry name" value="Flavoprotein-like_sf"/>
</dbReference>
<dbReference type="AlphaFoldDB" id="A0A7W4Z7M5"/>
<comment type="cofactor">
    <cofactor evidence="1">
        <name>FMN</name>
        <dbReference type="ChEBI" id="CHEBI:58210"/>
    </cofactor>
</comment>
<proteinExistence type="predicted"/>
<dbReference type="Proteomes" id="UP000535937">
    <property type="component" value="Unassembled WGS sequence"/>
</dbReference>
<keyword evidence="2" id="KW-0285">Flavoprotein</keyword>
<dbReference type="InterPro" id="IPR005025">
    <property type="entry name" value="FMN_Rdtase-like_dom"/>
</dbReference>
<evidence type="ECO:0000256" key="1">
    <source>
        <dbReference type="ARBA" id="ARBA00001917"/>
    </source>
</evidence>
<dbReference type="GO" id="GO:0005829">
    <property type="term" value="C:cytosol"/>
    <property type="evidence" value="ECO:0007669"/>
    <property type="project" value="TreeGrafter"/>
</dbReference>
<protein>
    <submittedName>
        <fullName evidence="4">NAD(P)H-dependent FMN reductase</fullName>
    </submittedName>
</protein>
<dbReference type="GO" id="GO:0010181">
    <property type="term" value="F:FMN binding"/>
    <property type="evidence" value="ECO:0007669"/>
    <property type="project" value="TreeGrafter"/>
</dbReference>
<dbReference type="Pfam" id="PF03358">
    <property type="entry name" value="FMN_red"/>
    <property type="match status" value="1"/>
</dbReference>
<dbReference type="Gene3D" id="3.40.50.360">
    <property type="match status" value="1"/>
</dbReference>
<evidence type="ECO:0000259" key="3">
    <source>
        <dbReference type="Pfam" id="PF03358"/>
    </source>
</evidence>
<dbReference type="InterPro" id="IPR050712">
    <property type="entry name" value="NAD(P)H-dep_reductase"/>
</dbReference>
<feature type="domain" description="NADPH-dependent FMN reductase-like" evidence="3">
    <location>
        <begin position="7"/>
        <end position="130"/>
    </location>
</feature>
<accession>A0A7W4Z7M5</accession>
<dbReference type="PANTHER" id="PTHR30543">
    <property type="entry name" value="CHROMATE REDUCTASE"/>
    <property type="match status" value="1"/>
</dbReference>
<evidence type="ECO:0000313" key="4">
    <source>
        <dbReference type="EMBL" id="MBB3059667.1"/>
    </source>
</evidence>
<keyword evidence="2" id="KW-0288">FMN</keyword>
<gene>
    <name evidence="4" type="ORF">FHS09_000475</name>
</gene>
<evidence type="ECO:0000313" key="5">
    <source>
        <dbReference type="Proteomes" id="UP000535937"/>
    </source>
</evidence>
<evidence type="ECO:0000256" key="2">
    <source>
        <dbReference type="ARBA" id="ARBA00022643"/>
    </source>
</evidence>
<dbReference type="SUPFAM" id="SSF52218">
    <property type="entry name" value="Flavoproteins"/>
    <property type="match status" value="1"/>
</dbReference>
<comment type="caution">
    <text evidence="4">The sequence shown here is derived from an EMBL/GenBank/DDBJ whole genome shotgun (WGS) entry which is preliminary data.</text>
</comment>